<gene>
    <name evidence="1" type="ORF">HAP48_030450</name>
    <name evidence="2" type="ORF">WDK88_15690</name>
</gene>
<accession>A0A974A3N0</accession>
<protein>
    <submittedName>
        <fullName evidence="1">N-acetyltransferase</fullName>
    </submittedName>
</protein>
<dbReference type="Gene3D" id="3.40.630.30">
    <property type="match status" value="1"/>
</dbReference>
<name>A0A974A3N0_9BRAD</name>
<dbReference type="EMBL" id="CP147711">
    <property type="protein sequence ID" value="WXC82914.1"/>
    <property type="molecule type" value="Genomic_DNA"/>
</dbReference>
<evidence type="ECO:0000313" key="1">
    <source>
        <dbReference type="EMBL" id="NVI47203.1"/>
    </source>
</evidence>
<keyword evidence="3" id="KW-1185">Reference proteome</keyword>
<organism evidence="1">
    <name type="scientific">Bradyrhizobium septentrionale</name>
    <dbReference type="NCBI Taxonomy" id="1404411"/>
    <lineage>
        <taxon>Bacteria</taxon>
        <taxon>Pseudomonadati</taxon>
        <taxon>Pseudomonadota</taxon>
        <taxon>Alphaproteobacteria</taxon>
        <taxon>Hyphomicrobiales</taxon>
        <taxon>Nitrobacteraceae</taxon>
        <taxon>Bradyrhizobium</taxon>
    </lineage>
</organism>
<evidence type="ECO:0000313" key="3">
    <source>
        <dbReference type="Proteomes" id="UP001432046"/>
    </source>
</evidence>
<proteinExistence type="predicted"/>
<dbReference type="AlphaFoldDB" id="A0A974A3N0"/>
<dbReference type="SUPFAM" id="SSF55729">
    <property type="entry name" value="Acyl-CoA N-acyltransferases (Nat)"/>
    <property type="match status" value="1"/>
</dbReference>
<reference evidence="2" key="3">
    <citation type="submission" date="2024-03" db="EMBL/GenBank/DDBJ databases">
        <authorList>
            <person name="Bromfield E.S.P."/>
            <person name="Cloutier S."/>
        </authorList>
    </citation>
    <scope>NUCLEOTIDE SEQUENCE</scope>
    <source>
        <strain evidence="2">5S5</strain>
    </source>
</reference>
<dbReference type="RefSeq" id="WP_166207282.1">
    <property type="nucleotide sequence ID" value="NZ_CP088285.1"/>
</dbReference>
<dbReference type="Proteomes" id="UP001432046">
    <property type="component" value="Chromosome"/>
</dbReference>
<dbReference type="EMBL" id="JAAOLE020000001">
    <property type="protein sequence ID" value="NVI47203.1"/>
    <property type="molecule type" value="Genomic_DNA"/>
</dbReference>
<reference evidence="2" key="2">
    <citation type="journal article" date="2021" name="Int. J. Syst. Evol. Microbiol.">
        <title>Bradyrhizobium septentrionale sp. nov. (sv. septentrionale) and Bradyrhizobium quebecense sp. nov. (sv. septentrionale) associated with legumes native to Canada possess rearranged symbiosis genes and numerous insertion sequences.</title>
        <authorList>
            <person name="Bromfield E.S.P."/>
            <person name="Cloutier S."/>
        </authorList>
    </citation>
    <scope>NUCLEOTIDE SEQUENCE</scope>
    <source>
        <strain evidence="2">5S5</strain>
    </source>
</reference>
<evidence type="ECO:0000313" key="2">
    <source>
        <dbReference type="EMBL" id="WXC82914.1"/>
    </source>
</evidence>
<dbReference type="InterPro" id="IPR016181">
    <property type="entry name" value="Acyl_CoA_acyltransferase"/>
</dbReference>
<reference evidence="1" key="1">
    <citation type="submission" date="2020-06" db="EMBL/GenBank/DDBJ databases">
        <title>Whole Genome Sequence of Bradyrhizobium sp. Strain 1S1.</title>
        <authorList>
            <person name="Bromfield E.S.P."/>
            <person name="Cloutier S."/>
        </authorList>
    </citation>
    <scope>NUCLEOTIDE SEQUENCE [LARGE SCALE GENOMIC DNA]</scope>
    <source>
        <strain evidence="1">1S1</strain>
    </source>
</reference>
<sequence>MITTRLATSSDAEAVSALLTANSGDRGGMLLGQWPRDAIETHIASGQSIVIAIDEAGRLLGALLTSEKGFDEAPPVQAMLQAWPGRPDAYVYGPVCISQDARGLGVLEALYARLQANFPGREAILFIRDDNPRSLKAHLRLGMREVARYDFNGKVFVVLSDRPEGSGQIKG</sequence>